<dbReference type="AlphaFoldDB" id="A0A840BJG5"/>
<dbReference type="Proteomes" id="UP000561045">
    <property type="component" value="Unassembled WGS sequence"/>
</dbReference>
<dbReference type="Gene3D" id="3.40.190.10">
    <property type="entry name" value="Periplasmic binding protein-like II"/>
    <property type="match status" value="2"/>
</dbReference>
<accession>A0A840BJG5</accession>
<dbReference type="PANTHER" id="PTHR35936">
    <property type="entry name" value="MEMBRANE-BOUND LYTIC MUREIN TRANSGLYCOSYLASE F"/>
    <property type="match status" value="1"/>
</dbReference>
<keyword evidence="3" id="KW-1185">Reference proteome</keyword>
<feature type="signal peptide" evidence="1">
    <location>
        <begin position="1"/>
        <end position="41"/>
    </location>
</feature>
<dbReference type="SUPFAM" id="SSF53850">
    <property type="entry name" value="Periplasmic binding protein-like II"/>
    <property type="match status" value="1"/>
</dbReference>
<evidence type="ECO:0000256" key="1">
    <source>
        <dbReference type="SAM" id="SignalP"/>
    </source>
</evidence>
<reference evidence="2 3" key="1">
    <citation type="submission" date="2020-08" db="EMBL/GenBank/DDBJ databases">
        <title>Genomic Encyclopedia of Type Strains, Phase IV (KMG-IV): sequencing the most valuable type-strain genomes for metagenomic binning, comparative biology and taxonomic classification.</title>
        <authorList>
            <person name="Goeker M."/>
        </authorList>
    </citation>
    <scope>NUCLEOTIDE SEQUENCE [LARGE SCALE GENOMIC DNA]</scope>
    <source>
        <strain evidence="2 3">DSM 106739</strain>
    </source>
</reference>
<feature type="chain" id="PRO_5032710802" evidence="1">
    <location>
        <begin position="42"/>
        <end position="279"/>
    </location>
</feature>
<comment type="caution">
    <text evidence="2">The sequence shown here is derived from an EMBL/GenBank/DDBJ whole genome shotgun (WGS) entry which is preliminary data.</text>
</comment>
<evidence type="ECO:0000313" key="3">
    <source>
        <dbReference type="Proteomes" id="UP000561045"/>
    </source>
</evidence>
<sequence>MSSSASTRATCPTEPGSRFSTIRRLALAGALAVLASGAASAAATTVLRTAAQLHSEPKFVEQRDGVTGLCVDILRALENVDGGLRFSGTDDWMPLARIEKLLEVGALDVSCGQQITPSRQAHFTIPPVVLFTVNWQLAVRANDTVRVNDWDDVRRLGDEGIVLVNFGFGAATRLAAMPGLKVDSSGRESGENLLKLLAGRGRFFYYRSPGFKDELRPFKGRVKVLPAVMDSTPYYLLVGRHVSAPVSERIAAGLHTLERSGELRRLFLRWGDDGLAPSK</sequence>
<proteinExistence type="predicted"/>
<protein>
    <submittedName>
        <fullName evidence="2">ABC-type amino acid transport substrate-binding protein</fullName>
    </submittedName>
</protein>
<dbReference type="PANTHER" id="PTHR35936:SF6">
    <property type="entry name" value="AMINO ACID ABC TRANSPORTER SUBSTRATE-BINDING PAAT FAMILY PROTEIN"/>
    <property type="match status" value="1"/>
</dbReference>
<gene>
    <name evidence="2" type="ORF">GGR36_003017</name>
</gene>
<dbReference type="EMBL" id="JACIET010000002">
    <property type="protein sequence ID" value="MBB4013671.1"/>
    <property type="molecule type" value="Genomic_DNA"/>
</dbReference>
<name>A0A840BJG5_9RHOO</name>
<evidence type="ECO:0000313" key="2">
    <source>
        <dbReference type="EMBL" id="MBB4013671.1"/>
    </source>
</evidence>
<dbReference type="RefSeq" id="WP_183635604.1">
    <property type="nucleotide sequence ID" value="NZ_BAABLE010000005.1"/>
</dbReference>
<keyword evidence="1" id="KW-0732">Signal</keyword>
<organism evidence="2 3">
    <name type="scientific">Niveibacterium umoris</name>
    <dbReference type="NCBI Taxonomy" id="1193620"/>
    <lineage>
        <taxon>Bacteria</taxon>
        <taxon>Pseudomonadati</taxon>
        <taxon>Pseudomonadota</taxon>
        <taxon>Betaproteobacteria</taxon>
        <taxon>Rhodocyclales</taxon>
        <taxon>Rhodocyclaceae</taxon>
        <taxon>Niveibacterium</taxon>
    </lineage>
</organism>